<protein>
    <submittedName>
        <fullName evidence="1">Uncharacterized protein</fullName>
    </submittedName>
</protein>
<dbReference type="EMBL" id="GGEC01066516">
    <property type="protein sequence ID" value="MBX47000.1"/>
    <property type="molecule type" value="Transcribed_RNA"/>
</dbReference>
<proteinExistence type="predicted"/>
<accession>A0A2P2NX28</accession>
<name>A0A2P2NX28_RHIMU</name>
<dbReference type="AlphaFoldDB" id="A0A2P2NX28"/>
<reference evidence="1" key="1">
    <citation type="submission" date="2018-02" db="EMBL/GenBank/DDBJ databases">
        <title>Rhizophora mucronata_Transcriptome.</title>
        <authorList>
            <person name="Meera S.P."/>
            <person name="Sreeshan A."/>
            <person name="Augustine A."/>
        </authorList>
    </citation>
    <scope>NUCLEOTIDE SEQUENCE</scope>
    <source>
        <tissue evidence="1">Leaf</tissue>
    </source>
</reference>
<sequence length="46" mass="5602">MYNRRLDLPNNLTFNSPSQKQPKRYMKISFWLLKKSPMFFECSVLC</sequence>
<evidence type="ECO:0000313" key="1">
    <source>
        <dbReference type="EMBL" id="MBX47000.1"/>
    </source>
</evidence>
<organism evidence="1">
    <name type="scientific">Rhizophora mucronata</name>
    <name type="common">Asiatic mangrove</name>
    <dbReference type="NCBI Taxonomy" id="61149"/>
    <lineage>
        <taxon>Eukaryota</taxon>
        <taxon>Viridiplantae</taxon>
        <taxon>Streptophyta</taxon>
        <taxon>Embryophyta</taxon>
        <taxon>Tracheophyta</taxon>
        <taxon>Spermatophyta</taxon>
        <taxon>Magnoliopsida</taxon>
        <taxon>eudicotyledons</taxon>
        <taxon>Gunneridae</taxon>
        <taxon>Pentapetalae</taxon>
        <taxon>rosids</taxon>
        <taxon>fabids</taxon>
        <taxon>Malpighiales</taxon>
        <taxon>Rhizophoraceae</taxon>
        <taxon>Rhizophora</taxon>
    </lineage>
</organism>